<proteinExistence type="predicted"/>
<protein>
    <submittedName>
        <fullName evidence="2">Uncharacterized conserved protein YbjT, contains NAD(P)-binding and DUF2867 domains</fullName>
    </submittedName>
</protein>
<dbReference type="SUPFAM" id="SSF51735">
    <property type="entry name" value="NAD(P)-binding Rossmann-fold domains"/>
    <property type="match status" value="1"/>
</dbReference>
<dbReference type="Proteomes" id="UP000198226">
    <property type="component" value="Chromosome I"/>
</dbReference>
<evidence type="ECO:0000259" key="1">
    <source>
        <dbReference type="Pfam" id="PF13460"/>
    </source>
</evidence>
<dbReference type="AlphaFoldDB" id="A0A109IJP2"/>
<evidence type="ECO:0000313" key="3">
    <source>
        <dbReference type="Proteomes" id="UP000198226"/>
    </source>
</evidence>
<dbReference type="Pfam" id="PF13460">
    <property type="entry name" value="NAD_binding_10"/>
    <property type="match status" value="1"/>
</dbReference>
<keyword evidence="3" id="KW-1185">Reference proteome</keyword>
<evidence type="ECO:0000313" key="2">
    <source>
        <dbReference type="EMBL" id="SCG36339.1"/>
    </source>
</evidence>
<feature type="domain" description="NAD(P)-binding" evidence="1">
    <location>
        <begin position="36"/>
        <end position="133"/>
    </location>
</feature>
<name>A0A109IJP2_9ACTN</name>
<reference evidence="3" key="1">
    <citation type="submission" date="2016-06" db="EMBL/GenBank/DDBJ databases">
        <authorList>
            <person name="Varghese N."/>
            <person name="Submissions Spin"/>
        </authorList>
    </citation>
    <scope>NUCLEOTIDE SEQUENCE [LARGE SCALE GENOMIC DNA]</scope>
    <source>
        <strain evidence="3">DSM 44983</strain>
    </source>
</reference>
<dbReference type="Gene3D" id="3.40.50.720">
    <property type="entry name" value="NAD(P)-binding Rossmann-like Domain"/>
    <property type="match status" value="1"/>
</dbReference>
<dbReference type="EMBL" id="LT607752">
    <property type="protein sequence ID" value="SCG36339.1"/>
    <property type="molecule type" value="Genomic_DNA"/>
</dbReference>
<dbReference type="InterPro" id="IPR016040">
    <property type="entry name" value="NAD(P)-bd_dom"/>
</dbReference>
<accession>A0A109IJP2</accession>
<sequence length="247" mass="25689">MKIVVIGGSGLIGSRLVALLDRQGHRAVPASPRTGVDTLTGAGVAEALDGADVVVDVSNSPSFEETAVLRFFETSTRTLLAAEAKACVRHHVALSIVGVDRIPDSGYMRAKVAQESLIAGADIPWTVVRATQFFEFVPAIVEAAVVGDEVRLPPALIQPIAADDVVAALAGIAVGAPVDGIVELAGPQRFRLDELGRETLAAAGDGRPVVTDPQGRYFGALLAEQSLVPLGDAARTGGTRLAEWRGR</sequence>
<dbReference type="RefSeq" id="WP_067309336.1">
    <property type="nucleotide sequence ID" value="NZ_LRMV01000075.1"/>
</dbReference>
<organism evidence="2 3">
    <name type="scientific">Micromonospora rifamycinica</name>
    <dbReference type="NCBI Taxonomy" id="291594"/>
    <lineage>
        <taxon>Bacteria</taxon>
        <taxon>Bacillati</taxon>
        <taxon>Actinomycetota</taxon>
        <taxon>Actinomycetes</taxon>
        <taxon>Micromonosporales</taxon>
        <taxon>Micromonosporaceae</taxon>
        <taxon>Micromonospora</taxon>
    </lineage>
</organism>
<dbReference type="InterPro" id="IPR036291">
    <property type="entry name" value="NAD(P)-bd_dom_sf"/>
</dbReference>
<dbReference type="OrthoDB" id="9771302at2"/>
<gene>
    <name evidence="2" type="ORF">GA0070623_0191</name>
</gene>